<sequence>LYNIYKIESSLHISSRPHPTQIRLPGILKQYRTRELDSFN</sequence>
<proteinExistence type="predicted"/>
<protein>
    <submittedName>
        <fullName evidence="1">Uncharacterized protein</fullName>
    </submittedName>
</protein>
<evidence type="ECO:0000313" key="1">
    <source>
        <dbReference type="EMBL" id="CDW36716.1"/>
    </source>
</evidence>
<feature type="non-terminal residue" evidence="1">
    <location>
        <position position="1"/>
    </location>
</feature>
<dbReference type="EMBL" id="HACA01019354">
    <property type="protein sequence ID" value="CDW36715.1"/>
    <property type="molecule type" value="Transcribed_RNA"/>
</dbReference>
<organism evidence="1">
    <name type="scientific">Lepeophtheirus salmonis</name>
    <name type="common">Salmon louse</name>
    <name type="synonym">Caligus salmonis</name>
    <dbReference type="NCBI Taxonomy" id="72036"/>
    <lineage>
        <taxon>Eukaryota</taxon>
        <taxon>Metazoa</taxon>
        <taxon>Ecdysozoa</taxon>
        <taxon>Arthropoda</taxon>
        <taxon>Crustacea</taxon>
        <taxon>Multicrustacea</taxon>
        <taxon>Hexanauplia</taxon>
        <taxon>Copepoda</taxon>
        <taxon>Siphonostomatoida</taxon>
        <taxon>Caligidae</taxon>
        <taxon>Lepeophtheirus</taxon>
    </lineage>
</organism>
<dbReference type="EMBL" id="HACA01019355">
    <property type="protein sequence ID" value="CDW36716.1"/>
    <property type="molecule type" value="Transcribed_RNA"/>
</dbReference>
<name>A0A0K2UG74_LEPSM</name>
<dbReference type="AlphaFoldDB" id="A0A0K2UG74"/>
<reference evidence="1" key="1">
    <citation type="submission" date="2014-05" db="EMBL/GenBank/DDBJ databases">
        <authorList>
            <person name="Chronopoulou M."/>
        </authorList>
    </citation>
    <scope>NUCLEOTIDE SEQUENCE</scope>
    <source>
        <tissue evidence="1">Whole organism</tissue>
    </source>
</reference>
<accession>A0A0K2UG74</accession>